<protein>
    <submittedName>
        <fullName evidence="5">Helix-turn-helix transcriptional regulator</fullName>
    </submittedName>
</protein>
<dbReference type="InterPro" id="IPR014710">
    <property type="entry name" value="RmlC-like_jellyroll"/>
</dbReference>
<gene>
    <name evidence="5" type="ORF">FEM33_02470</name>
</gene>
<dbReference type="PROSITE" id="PS00041">
    <property type="entry name" value="HTH_ARAC_FAMILY_1"/>
    <property type="match status" value="1"/>
</dbReference>
<evidence type="ECO:0000256" key="1">
    <source>
        <dbReference type="ARBA" id="ARBA00023015"/>
    </source>
</evidence>
<dbReference type="PANTHER" id="PTHR43280">
    <property type="entry name" value="ARAC-FAMILY TRANSCRIPTIONAL REGULATOR"/>
    <property type="match status" value="1"/>
</dbReference>
<dbReference type="Proteomes" id="UP000323994">
    <property type="component" value="Unassembled WGS sequence"/>
</dbReference>
<evidence type="ECO:0000256" key="2">
    <source>
        <dbReference type="ARBA" id="ARBA00023125"/>
    </source>
</evidence>
<evidence type="ECO:0000256" key="3">
    <source>
        <dbReference type="ARBA" id="ARBA00023163"/>
    </source>
</evidence>
<keyword evidence="1" id="KW-0805">Transcription regulation</keyword>
<dbReference type="SUPFAM" id="SSF46689">
    <property type="entry name" value="Homeodomain-like"/>
    <property type="match status" value="2"/>
</dbReference>
<name>A0A5M8QYM6_9BACT</name>
<proteinExistence type="predicted"/>
<dbReference type="InterPro" id="IPR009057">
    <property type="entry name" value="Homeodomain-like_sf"/>
</dbReference>
<dbReference type="Pfam" id="PF12833">
    <property type="entry name" value="HTH_18"/>
    <property type="match status" value="1"/>
</dbReference>
<sequence length="288" mass="32739">MIKAQFENLYPHSHASFIVNAFTLEKFDVPYHFHPQYELTLIVKGSGKRFVGKNMAGFDSGDLVFLGSDLPHSWKSENTVRTETVQSVVVQFEKNFLGPEFFDKPELAEINNLLKMSVFGIQFIHDGAAAAGEKMKLLAGQKNAFRKMTMLLEILYDLAKSGEYILLDQDATIAQQHNSHKERINAALGYIVDNFRNDIVLNKVASLANMSPNAFCKYFKKMTNKTFVETVIDYRISFAVQQLIATDKAVSEIALESGFGDISHFYKLFKKRMNMSPLNYRNSFQKSL</sequence>
<dbReference type="RefSeq" id="WP_139010536.1">
    <property type="nucleotide sequence ID" value="NZ_VBSN01000016.1"/>
</dbReference>
<dbReference type="AlphaFoldDB" id="A0A5M8QYM6"/>
<dbReference type="Gene3D" id="1.10.10.60">
    <property type="entry name" value="Homeodomain-like"/>
    <property type="match status" value="2"/>
</dbReference>
<keyword evidence="2" id="KW-0238">DNA-binding</keyword>
<dbReference type="OrthoDB" id="792101at2"/>
<evidence type="ECO:0000259" key="4">
    <source>
        <dbReference type="PROSITE" id="PS01124"/>
    </source>
</evidence>
<dbReference type="PROSITE" id="PS01124">
    <property type="entry name" value="HTH_ARAC_FAMILY_2"/>
    <property type="match status" value="1"/>
</dbReference>
<accession>A0A5M8QYM6</accession>
<keyword evidence="3" id="KW-0804">Transcription</keyword>
<dbReference type="InterPro" id="IPR020449">
    <property type="entry name" value="Tscrpt_reg_AraC-type_HTH"/>
</dbReference>
<dbReference type="PANTHER" id="PTHR43280:SF2">
    <property type="entry name" value="HTH-TYPE TRANSCRIPTIONAL REGULATOR EXSA"/>
    <property type="match status" value="1"/>
</dbReference>
<dbReference type="InterPro" id="IPR018060">
    <property type="entry name" value="HTH_AraC"/>
</dbReference>
<dbReference type="InterPro" id="IPR018062">
    <property type="entry name" value="HTH_AraC-typ_CS"/>
</dbReference>
<comment type="caution">
    <text evidence="5">The sequence shown here is derived from an EMBL/GenBank/DDBJ whole genome shotgun (WGS) entry which is preliminary data.</text>
</comment>
<dbReference type="SUPFAM" id="SSF51182">
    <property type="entry name" value="RmlC-like cupins"/>
    <property type="match status" value="1"/>
</dbReference>
<dbReference type="Gene3D" id="2.60.120.10">
    <property type="entry name" value="Jelly Rolls"/>
    <property type="match status" value="1"/>
</dbReference>
<dbReference type="PRINTS" id="PR00032">
    <property type="entry name" value="HTHARAC"/>
</dbReference>
<dbReference type="GO" id="GO:0003700">
    <property type="term" value="F:DNA-binding transcription factor activity"/>
    <property type="evidence" value="ECO:0007669"/>
    <property type="project" value="InterPro"/>
</dbReference>
<feature type="domain" description="HTH araC/xylS-type" evidence="4">
    <location>
        <begin position="185"/>
        <end position="283"/>
    </location>
</feature>
<dbReference type="CDD" id="cd06976">
    <property type="entry name" value="cupin_MtlR-like_N"/>
    <property type="match status" value="1"/>
</dbReference>
<evidence type="ECO:0000313" key="5">
    <source>
        <dbReference type="EMBL" id="KAA6441395.1"/>
    </source>
</evidence>
<reference evidence="5 6" key="1">
    <citation type="submission" date="2019-05" db="EMBL/GenBank/DDBJ databases">
        <authorList>
            <person name="Qu J.-H."/>
        </authorList>
    </citation>
    <scope>NUCLEOTIDE SEQUENCE [LARGE SCALE GENOMIC DNA]</scope>
    <source>
        <strain evidence="5 6">NS28</strain>
    </source>
</reference>
<evidence type="ECO:0000313" key="6">
    <source>
        <dbReference type="Proteomes" id="UP000323994"/>
    </source>
</evidence>
<organism evidence="5 6">
    <name type="scientific">Dyadobacter flavalbus</name>
    <dbReference type="NCBI Taxonomy" id="2579942"/>
    <lineage>
        <taxon>Bacteria</taxon>
        <taxon>Pseudomonadati</taxon>
        <taxon>Bacteroidota</taxon>
        <taxon>Cytophagia</taxon>
        <taxon>Cytophagales</taxon>
        <taxon>Spirosomataceae</taxon>
        <taxon>Dyadobacter</taxon>
    </lineage>
</organism>
<dbReference type="InterPro" id="IPR011051">
    <property type="entry name" value="RmlC_Cupin_sf"/>
</dbReference>
<dbReference type="SMART" id="SM00342">
    <property type="entry name" value="HTH_ARAC"/>
    <property type="match status" value="1"/>
</dbReference>
<keyword evidence="6" id="KW-1185">Reference proteome</keyword>
<dbReference type="EMBL" id="VBSN01000016">
    <property type="protein sequence ID" value="KAA6441395.1"/>
    <property type="molecule type" value="Genomic_DNA"/>
</dbReference>
<dbReference type="GO" id="GO:0043565">
    <property type="term" value="F:sequence-specific DNA binding"/>
    <property type="evidence" value="ECO:0007669"/>
    <property type="project" value="InterPro"/>
</dbReference>